<organism evidence="14 15">
    <name type="scientific">Ohtaekwangia koreensis</name>
    <dbReference type="NCBI Taxonomy" id="688867"/>
    <lineage>
        <taxon>Bacteria</taxon>
        <taxon>Pseudomonadati</taxon>
        <taxon>Bacteroidota</taxon>
        <taxon>Cytophagia</taxon>
        <taxon>Cytophagales</taxon>
        <taxon>Fulvivirgaceae</taxon>
        <taxon>Ohtaekwangia</taxon>
    </lineage>
</organism>
<evidence type="ECO:0000313" key="15">
    <source>
        <dbReference type="Proteomes" id="UP000190961"/>
    </source>
</evidence>
<gene>
    <name evidence="14" type="ORF">SAMN05660236_3870</name>
</gene>
<keyword evidence="11" id="KW-0482">Metalloprotease</keyword>
<feature type="domain" description="Aminopeptidase N-like N-terminal" evidence="13">
    <location>
        <begin position="34"/>
        <end position="203"/>
    </location>
</feature>
<keyword evidence="8" id="KW-0479">Metal-binding</keyword>
<evidence type="ECO:0000256" key="9">
    <source>
        <dbReference type="ARBA" id="ARBA00022801"/>
    </source>
</evidence>
<dbReference type="Gene3D" id="2.60.40.1730">
    <property type="entry name" value="tricorn interacting facor f3 domain"/>
    <property type="match status" value="1"/>
</dbReference>
<dbReference type="InterPro" id="IPR001930">
    <property type="entry name" value="Peptidase_M1"/>
</dbReference>
<comment type="catalytic activity">
    <reaction evidence="1">
        <text>Release of an N-terminal amino acid, Xaa-|-Yaa- from a peptide, amide or arylamide. Xaa is preferably Ala, but may be most amino acids including Pro (slow action). When a terminal hydrophobic residue is followed by a prolyl residue, the two may be released as an intact Xaa-Pro dipeptide.</text>
        <dbReference type="EC" id="3.4.11.2"/>
    </reaction>
</comment>
<dbReference type="GO" id="GO:0016285">
    <property type="term" value="F:alanyl aminopeptidase activity"/>
    <property type="evidence" value="ECO:0007669"/>
    <property type="project" value="UniProtKB-EC"/>
</dbReference>
<keyword evidence="7" id="KW-0645">Protease</keyword>
<dbReference type="GO" id="GO:0042277">
    <property type="term" value="F:peptide binding"/>
    <property type="evidence" value="ECO:0007669"/>
    <property type="project" value="TreeGrafter"/>
</dbReference>
<keyword evidence="10" id="KW-0862">Zinc</keyword>
<dbReference type="SUPFAM" id="SSF63737">
    <property type="entry name" value="Leukotriene A4 hydrolase N-terminal domain"/>
    <property type="match status" value="1"/>
</dbReference>
<keyword evidence="15" id="KW-1185">Reference proteome</keyword>
<evidence type="ECO:0000259" key="13">
    <source>
        <dbReference type="Pfam" id="PF17900"/>
    </source>
</evidence>
<evidence type="ECO:0000256" key="4">
    <source>
        <dbReference type="ARBA" id="ARBA00012564"/>
    </source>
</evidence>
<dbReference type="PRINTS" id="PR00756">
    <property type="entry name" value="ALADIPTASE"/>
</dbReference>
<evidence type="ECO:0000256" key="7">
    <source>
        <dbReference type="ARBA" id="ARBA00022670"/>
    </source>
</evidence>
<comment type="similarity">
    <text evidence="3">Belongs to the peptidase M1 family.</text>
</comment>
<dbReference type="RefSeq" id="WP_079688374.1">
    <property type="nucleotide sequence ID" value="NZ_FUZU01000002.1"/>
</dbReference>
<dbReference type="InterPro" id="IPR027268">
    <property type="entry name" value="Peptidase_M4/M1_CTD_sf"/>
</dbReference>
<dbReference type="PANTHER" id="PTHR11533:SF174">
    <property type="entry name" value="PUROMYCIN-SENSITIVE AMINOPEPTIDASE-RELATED"/>
    <property type="match status" value="1"/>
</dbReference>
<keyword evidence="6" id="KW-0031">Aminopeptidase</keyword>
<evidence type="ECO:0000256" key="2">
    <source>
        <dbReference type="ARBA" id="ARBA00001947"/>
    </source>
</evidence>
<dbReference type="EC" id="3.4.11.2" evidence="4"/>
<comment type="cofactor">
    <cofactor evidence="2">
        <name>Zn(2+)</name>
        <dbReference type="ChEBI" id="CHEBI:29105"/>
    </cofactor>
</comment>
<feature type="domain" description="Peptidase M1 membrane alanine aminopeptidase" evidence="12">
    <location>
        <begin position="247"/>
        <end position="452"/>
    </location>
</feature>
<reference evidence="14 15" key="1">
    <citation type="submission" date="2017-02" db="EMBL/GenBank/DDBJ databases">
        <authorList>
            <person name="Peterson S.W."/>
        </authorList>
    </citation>
    <scope>NUCLEOTIDE SEQUENCE [LARGE SCALE GENOMIC DNA]</scope>
    <source>
        <strain evidence="14 15">DSM 25262</strain>
    </source>
</reference>
<keyword evidence="9" id="KW-0378">Hydrolase</keyword>
<dbReference type="GO" id="GO:0008270">
    <property type="term" value="F:zinc ion binding"/>
    <property type="evidence" value="ECO:0007669"/>
    <property type="project" value="InterPro"/>
</dbReference>
<sequence length="544" mass="62003">MKNLAATIGILILVTGSIYSKDYPKNENIDIKKYVFELTLHDSIDVIKGKATITILFKKSLNEFELDLVNKDGSGSGMEVTEITADNKPVKFLHQNDRLKIILPAAIPAATLSEINITYSGVPRDGLIISKNKYGDRTFFGDNWPDRAHHWLPTIDHPSDKAAVDFIVTAPPKYEVIGNGIKLEESYLGNRLKLTHWHEETELATKVMVIGAARFAVRQTGVVSGFEVTSWVYPQNREEGFDSYKYAPKILDFFHTHIGPYSYKKLANVQSKTRYGGMENASNIFYFENSVATGAEAAGNASKIEPLVAHEIAHQWFGNSASETDWHHVWLSEGFATYLTHLYFEFTYGRDRMTKDLRDDRKKVIDFYQKKKLPIVFSALPDDLIEILSANSYQKGSWVLHMLRSEVGDDAFWQGLQDYYRHYQNSNASTEDFKTIMEEASGKDLDLFFNQWLYKPGHPVLEWSWTYDAKAQVIAVSINQTQPNDIFNVPLEIGIYDESHLLTKVELVRLDKKSNKFSLKIAQKPSKIELDPNTNLLYEGKLKN</sequence>
<dbReference type="Pfam" id="PF17900">
    <property type="entry name" value="Peptidase_M1_N"/>
    <property type="match status" value="1"/>
</dbReference>
<name>A0A1T5LT56_9BACT</name>
<evidence type="ECO:0000256" key="8">
    <source>
        <dbReference type="ARBA" id="ARBA00022723"/>
    </source>
</evidence>
<dbReference type="STRING" id="688867.SAMN05660236_3870"/>
<protein>
    <recommendedName>
        <fullName evidence="5">Aminopeptidase N</fullName>
        <ecNumber evidence="4">3.4.11.2</ecNumber>
    </recommendedName>
</protein>
<dbReference type="CDD" id="cd09603">
    <property type="entry name" value="M1_APN_like"/>
    <property type="match status" value="1"/>
</dbReference>
<dbReference type="GO" id="GO:0005737">
    <property type="term" value="C:cytoplasm"/>
    <property type="evidence" value="ECO:0007669"/>
    <property type="project" value="TreeGrafter"/>
</dbReference>
<dbReference type="InterPro" id="IPR042097">
    <property type="entry name" value="Aminopeptidase_N-like_N_sf"/>
</dbReference>
<evidence type="ECO:0000259" key="12">
    <source>
        <dbReference type="Pfam" id="PF01433"/>
    </source>
</evidence>
<dbReference type="GO" id="GO:0005615">
    <property type="term" value="C:extracellular space"/>
    <property type="evidence" value="ECO:0007669"/>
    <property type="project" value="TreeGrafter"/>
</dbReference>
<evidence type="ECO:0000256" key="10">
    <source>
        <dbReference type="ARBA" id="ARBA00022833"/>
    </source>
</evidence>
<evidence type="ECO:0000313" key="14">
    <source>
        <dbReference type="EMBL" id="SKC79091.1"/>
    </source>
</evidence>
<dbReference type="GO" id="GO:0016020">
    <property type="term" value="C:membrane"/>
    <property type="evidence" value="ECO:0007669"/>
    <property type="project" value="TreeGrafter"/>
</dbReference>
<proteinExistence type="inferred from homology"/>
<evidence type="ECO:0000256" key="11">
    <source>
        <dbReference type="ARBA" id="ARBA00023049"/>
    </source>
</evidence>
<evidence type="ECO:0000256" key="3">
    <source>
        <dbReference type="ARBA" id="ARBA00010136"/>
    </source>
</evidence>
<dbReference type="PANTHER" id="PTHR11533">
    <property type="entry name" value="PROTEASE M1 ZINC METALLOPROTEASE"/>
    <property type="match status" value="1"/>
</dbReference>
<dbReference type="Gene3D" id="1.10.390.10">
    <property type="entry name" value="Neutral Protease Domain 2"/>
    <property type="match status" value="1"/>
</dbReference>
<dbReference type="SUPFAM" id="SSF55486">
    <property type="entry name" value="Metalloproteases ('zincins'), catalytic domain"/>
    <property type="match status" value="1"/>
</dbReference>
<dbReference type="AlphaFoldDB" id="A0A1T5LT56"/>
<dbReference type="GO" id="GO:0006508">
    <property type="term" value="P:proteolysis"/>
    <property type="evidence" value="ECO:0007669"/>
    <property type="project" value="UniProtKB-KW"/>
</dbReference>
<dbReference type="Proteomes" id="UP000190961">
    <property type="component" value="Unassembled WGS sequence"/>
</dbReference>
<evidence type="ECO:0000256" key="5">
    <source>
        <dbReference type="ARBA" id="ARBA00015611"/>
    </source>
</evidence>
<evidence type="ECO:0000256" key="6">
    <source>
        <dbReference type="ARBA" id="ARBA00022438"/>
    </source>
</evidence>
<dbReference type="Pfam" id="PF01433">
    <property type="entry name" value="Peptidase_M1"/>
    <property type="match status" value="1"/>
</dbReference>
<dbReference type="GO" id="GO:0070006">
    <property type="term" value="F:metalloaminopeptidase activity"/>
    <property type="evidence" value="ECO:0007669"/>
    <property type="project" value="TreeGrafter"/>
</dbReference>
<dbReference type="EMBL" id="FUZU01000002">
    <property type="protein sequence ID" value="SKC79091.1"/>
    <property type="molecule type" value="Genomic_DNA"/>
</dbReference>
<dbReference type="InterPro" id="IPR050344">
    <property type="entry name" value="Peptidase_M1_aminopeptidases"/>
</dbReference>
<dbReference type="GO" id="GO:0043171">
    <property type="term" value="P:peptide catabolic process"/>
    <property type="evidence" value="ECO:0007669"/>
    <property type="project" value="TreeGrafter"/>
</dbReference>
<accession>A0A1T5LT56</accession>
<evidence type="ECO:0000256" key="1">
    <source>
        <dbReference type="ARBA" id="ARBA00000098"/>
    </source>
</evidence>
<dbReference type="InterPro" id="IPR045357">
    <property type="entry name" value="Aminopeptidase_N-like_N"/>
</dbReference>
<dbReference type="InterPro" id="IPR014782">
    <property type="entry name" value="Peptidase_M1_dom"/>
</dbReference>